<dbReference type="Gene3D" id="1.25.40.10">
    <property type="entry name" value="Tetratricopeptide repeat domain"/>
    <property type="match status" value="1"/>
</dbReference>
<dbReference type="InterPro" id="IPR002885">
    <property type="entry name" value="PPR_rpt"/>
</dbReference>
<evidence type="ECO:0000313" key="2">
    <source>
        <dbReference type="EMBL" id="KAK6931756.1"/>
    </source>
</evidence>
<reference evidence="2 3" key="1">
    <citation type="submission" date="2023-12" db="EMBL/GenBank/DDBJ databases">
        <title>A high-quality genome assembly for Dillenia turbinata (Dilleniales).</title>
        <authorList>
            <person name="Chanderbali A."/>
        </authorList>
    </citation>
    <scope>NUCLEOTIDE SEQUENCE [LARGE SCALE GENOMIC DNA]</scope>
    <source>
        <strain evidence="2">LSX21</strain>
        <tissue evidence="2">Leaf</tissue>
    </source>
</reference>
<keyword evidence="3" id="KW-1185">Reference proteome</keyword>
<dbReference type="EMBL" id="JBAMMX010000011">
    <property type="protein sequence ID" value="KAK6931756.1"/>
    <property type="molecule type" value="Genomic_DNA"/>
</dbReference>
<comment type="caution">
    <text evidence="2">The sequence shown here is derived from an EMBL/GenBank/DDBJ whole genome shotgun (WGS) entry which is preliminary data.</text>
</comment>
<keyword evidence="1" id="KW-0677">Repeat</keyword>
<proteinExistence type="predicted"/>
<organism evidence="2 3">
    <name type="scientific">Dillenia turbinata</name>
    <dbReference type="NCBI Taxonomy" id="194707"/>
    <lineage>
        <taxon>Eukaryota</taxon>
        <taxon>Viridiplantae</taxon>
        <taxon>Streptophyta</taxon>
        <taxon>Embryophyta</taxon>
        <taxon>Tracheophyta</taxon>
        <taxon>Spermatophyta</taxon>
        <taxon>Magnoliopsida</taxon>
        <taxon>eudicotyledons</taxon>
        <taxon>Gunneridae</taxon>
        <taxon>Pentapetalae</taxon>
        <taxon>Dilleniales</taxon>
        <taxon>Dilleniaceae</taxon>
        <taxon>Dillenia</taxon>
    </lineage>
</organism>
<name>A0AAN8ZB74_9MAGN</name>
<sequence length="191" mass="21370">MAYVNGGHSKMGESVMREKEIRDIKPMKEIYMALLQSFAERCIIDDAHRIATTMEYAGFGTSLGSCMLLLEVYGLVVEADQARKNFDNMMQMGLKPEDRCAASMIAAYEKKNSLDKALDLLLQLEKDGFKAGVATYSVLVDWFSKMQLVDEVEQMMGRIAQLGETSLKIHAYIALLLDDFYSSLISTPLGI</sequence>
<dbReference type="InterPro" id="IPR011990">
    <property type="entry name" value="TPR-like_helical_dom_sf"/>
</dbReference>
<dbReference type="PANTHER" id="PTHR46862">
    <property type="entry name" value="OS07G0661900 PROTEIN"/>
    <property type="match status" value="1"/>
</dbReference>
<dbReference type="AlphaFoldDB" id="A0AAN8ZB74"/>
<accession>A0AAN8ZB74</accession>
<protein>
    <submittedName>
        <fullName evidence="2">Pentatricopeptide repeat</fullName>
    </submittedName>
</protein>
<evidence type="ECO:0000256" key="1">
    <source>
        <dbReference type="ARBA" id="ARBA00022737"/>
    </source>
</evidence>
<evidence type="ECO:0000313" key="3">
    <source>
        <dbReference type="Proteomes" id="UP001370490"/>
    </source>
</evidence>
<gene>
    <name evidence="2" type="ORF">RJ641_003549</name>
</gene>
<dbReference type="Proteomes" id="UP001370490">
    <property type="component" value="Unassembled WGS sequence"/>
</dbReference>
<dbReference type="Pfam" id="PF01535">
    <property type="entry name" value="PPR"/>
    <property type="match status" value="2"/>
</dbReference>
<dbReference type="PANTHER" id="PTHR46862:SF2">
    <property type="entry name" value="OS02G0611400 PROTEIN"/>
    <property type="match status" value="1"/>
</dbReference>